<comment type="function">
    <text evidence="2">Purine nucleoside enzyme that catalyzes the phosphorolysis of adenosine and inosine nucleosides, yielding D-ribose 1-phosphate and the respective free bases, adenine and hypoxanthine. Also catalyzes the phosphorolysis of S-methyl-5'-thioadenosine into adenine and S-methyl-5-thio-alpha-D-ribose 1-phosphate. Also has adenosine deaminase activity.</text>
</comment>
<evidence type="ECO:0000256" key="10">
    <source>
        <dbReference type="ARBA" id="ARBA00049893"/>
    </source>
</evidence>
<accession>A0A1C7IFY5</accession>
<keyword evidence="7" id="KW-0862">Zinc</keyword>
<keyword evidence="4" id="KW-0808">Transferase</keyword>
<evidence type="ECO:0000256" key="8">
    <source>
        <dbReference type="ARBA" id="ARBA00047989"/>
    </source>
</evidence>
<dbReference type="GO" id="GO:0005507">
    <property type="term" value="F:copper ion binding"/>
    <property type="evidence" value="ECO:0007669"/>
    <property type="project" value="TreeGrafter"/>
</dbReference>
<comment type="catalytic activity">
    <reaction evidence="8">
        <text>adenosine + H2O + H(+) = inosine + NH4(+)</text>
        <dbReference type="Rhea" id="RHEA:24408"/>
        <dbReference type="ChEBI" id="CHEBI:15377"/>
        <dbReference type="ChEBI" id="CHEBI:15378"/>
        <dbReference type="ChEBI" id="CHEBI:16335"/>
        <dbReference type="ChEBI" id="CHEBI:17596"/>
        <dbReference type="ChEBI" id="CHEBI:28938"/>
        <dbReference type="EC" id="3.5.4.4"/>
    </reaction>
    <physiologicalReaction direction="left-to-right" evidence="8">
        <dbReference type="Rhea" id="RHEA:24409"/>
    </physiologicalReaction>
</comment>
<evidence type="ECO:0000313" key="12">
    <source>
        <dbReference type="EMBL" id="ANU78561.2"/>
    </source>
</evidence>
<evidence type="ECO:0000256" key="2">
    <source>
        <dbReference type="ARBA" id="ARBA00003215"/>
    </source>
</evidence>
<dbReference type="InterPro" id="IPR038371">
    <property type="entry name" value="Cu_polyphenol_OxRdtase_sf"/>
</dbReference>
<evidence type="ECO:0000256" key="1">
    <source>
        <dbReference type="ARBA" id="ARBA00000553"/>
    </source>
</evidence>
<organism evidence="12 13">
    <name type="scientific">Blautia pseudococcoides</name>
    <dbReference type="NCBI Taxonomy" id="1796616"/>
    <lineage>
        <taxon>Bacteria</taxon>
        <taxon>Bacillati</taxon>
        <taxon>Bacillota</taxon>
        <taxon>Clostridia</taxon>
        <taxon>Lachnospirales</taxon>
        <taxon>Lachnospiraceae</taxon>
        <taxon>Blautia</taxon>
    </lineage>
</organism>
<dbReference type="Pfam" id="PF02578">
    <property type="entry name" value="Cu-oxidase_4"/>
    <property type="match status" value="1"/>
</dbReference>
<comment type="catalytic activity">
    <reaction evidence="1">
        <text>inosine + phosphate = alpha-D-ribose 1-phosphate + hypoxanthine</text>
        <dbReference type="Rhea" id="RHEA:27646"/>
        <dbReference type="ChEBI" id="CHEBI:17368"/>
        <dbReference type="ChEBI" id="CHEBI:17596"/>
        <dbReference type="ChEBI" id="CHEBI:43474"/>
        <dbReference type="ChEBI" id="CHEBI:57720"/>
        <dbReference type="EC" id="2.4.2.1"/>
    </reaction>
    <physiologicalReaction direction="left-to-right" evidence="1">
        <dbReference type="Rhea" id="RHEA:27647"/>
    </physiologicalReaction>
</comment>
<dbReference type="NCBIfam" id="TIGR00726">
    <property type="entry name" value="peptidoglycan editing factor PgeF"/>
    <property type="match status" value="1"/>
</dbReference>
<dbReference type="PANTHER" id="PTHR30616:SF2">
    <property type="entry name" value="PURINE NUCLEOSIDE PHOSPHORYLASE LACC1"/>
    <property type="match status" value="1"/>
</dbReference>
<evidence type="ECO:0000256" key="6">
    <source>
        <dbReference type="ARBA" id="ARBA00022801"/>
    </source>
</evidence>
<keyword evidence="5" id="KW-0479">Metal-binding</keyword>
<dbReference type="EMBL" id="CP015405">
    <property type="protein sequence ID" value="ANU78561.2"/>
    <property type="molecule type" value="Genomic_DNA"/>
</dbReference>
<keyword evidence="6" id="KW-0378">Hydrolase</keyword>
<evidence type="ECO:0000313" key="13">
    <source>
        <dbReference type="Proteomes" id="UP000092574"/>
    </source>
</evidence>
<dbReference type="GO" id="GO:0016787">
    <property type="term" value="F:hydrolase activity"/>
    <property type="evidence" value="ECO:0007669"/>
    <property type="project" value="UniProtKB-KW"/>
</dbReference>
<evidence type="ECO:0000256" key="11">
    <source>
        <dbReference type="RuleBase" id="RU361274"/>
    </source>
</evidence>
<dbReference type="InterPro" id="IPR011324">
    <property type="entry name" value="Cytotoxic_necrot_fac-like_cat"/>
</dbReference>
<dbReference type="AlphaFoldDB" id="A0A1C7IFY5"/>
<comment type="catalytic activity">
    <reaction evidence="10">
        <text>S-methyl-5'-thioadenosine + phosphate = 5-(methylsulfanyl)-alpha-D-ribose 1-phosphate + adenine</text>
        <dbReference type="Rhea" id="RHEA:11852"/>
        <dbReference type="ChEBI" id="CHEBI:16708"/>
        <dbReference type="ChEBI" id="CHEBI:17509"/>
        <dbReference type="ChEBI" id="CHEBI:43474"/>
        <dbReference type="ChEBI" id="CHEBI:58533"/>
        <dbReference type="EC" id="2.4.2.28"/>
    </reaction>
    <physiologicalReaction direction="left-to-right" evidence="10">
        <dbReference type="Rhea" id="RHEA:11853"/>
    </physiologicalReaction>
</comment>
<protein>
    <recommendedName>
        <fullName evidence="11">Purine nucleoside phosphorylase</fullName>
    </recommendedName>
</protein>
<dbReference type="Gene3D" id="3.60.140.10">
    <property type="entry name" value="CNF1/YfiH-like putative cysteine hydrolases"/>
    <property type="match status" value="1"/>
</dbReference>
<sequence>MKNSIGGTMEINWKAGIDEHMNVHKTNGVWYLTYPVFEEIPEIVHGFSTRLGGVSRGDCTSMNLSFARGDREEDVRENYRRLAAAVGFSPEQIVCSDQTHTTNVRVVTEADRGKGISIPRDYTDVDGLVTNVPGLVLATFYADCVPLYFVDPEKRVIGLSHSGWKGTVGRIGKVTAETMQREYGCRPEDILAAIGPSICQECYEVSRDVAEQFQEAFPVSEHGKILKEKGHGKYLLNLWAANALIFREAGILPAHISYPGICTCCNPRFLFSHRASKGKRGNLGAFLGLREIN</sequence>
<keyword evidence="13" id="KW-1185">Reference proteome</keyword>
<dbReference type="PANTHER" id="PTHR30616">
    <property type="entry name" value="UNCHARACTERIZED PROTEIN YFIH"/>
    <property type="match status" value="1"/>
</dbReference>
<comment type="catalytic activity">
    <reaction evidence="9">
        <text>adenosine + phosphate = alpha-D-ribose 1-phosphate + adenine</text>
        <dbReference type="Rhea" id="RHEA:27642"/>
        <dbReference type="ChEBI" id="CHEBI:16335"/>
        <dbReference type="ChEBI" id="CHEBI:16708"/>
        <dbReference type="ChEBI" id="CHEBI:43474"/>
        <dbReference type="ChEBI" id="CHEBI:57720"/>
        <dbReference type="EC" id="2.4.2.1"/>
    </reaction>
    <physiologicalReaction direction="left-to-right" evidence="9">
        <dbReference type="Rhea" id="RHEA:27643"/>
    </physiologicalReaction>
</comment>
<evidence type="ECO:0000256" key="4">
    <source>
        <dbReference type="ARBA" id="ARBA00022679"/>
    </source>
</evidence>
<comment type="similarity">
    <text evidence="3 11">Belongs to the purine nucleoside phosphorylase YfiH/LACC1 family.</text>
</comment>
<evidence type="ECO:0000256" key="3">
    <source>
        <dbReference type="ARBA" id="ARBA00007353"/>
    </source>
</evidence>
<evidence type="ECO:0000256" key="9">
    <source>
        <dbReference type="ARBA" id="ARBA00048968"/>
    </source>
</evidence>
<proteinExistence type="inferred from homology"/>
<evidence type="ECO:0000256" key="7">
    <source>
        <dbReference type="ARBA" id="ARBA00022833"/>
    </source>
</evidence>
<name>A0A1C7IFY5_9FIRM</name>
<dbReference type="RefSeq" id="WP_084043440.1">
    <property type="nucleotide sequence ID" value="NZ_CP015405.2"/>
</dbReference>
<dbReference type="GO" id="GO:0017061">
    <property type="term" value="F:S-methyl-5-thioadenosine phosphorylase activity"/>
    <property type="evidence" value="ECO:0007669"/>
    <property type="project" value="UniProtKB-EC"/>
</dbReference>
<evidence type="ECO:0000256" key="5">
    <source>
        <dbReference type="ARBA" id="ARBA00022723"/>
    </source>
</evidence>
<dbReference type="CDD" id="cd16833">
    <property type="entry name" value="YfiH"/>
    <property type="match status" value="1"/>
</dbReference>
<dbReference type="InterPro" id="IPR003730">
    <property type="entry name" value="Cu_polyphenol_OxRdtase"/>
</dbReference>
<dbReference type="SUPFAM" id="SSF64438">
    <property type="entry name" value="CNF1/YfiH-like putative cysteine hydrolases"/>
    <property type="match status" value="1"/>
</dbReference>
<dbReference type="STRING" id="1796616.A4V09_05365"/>
<gene>
    <name evidence="12" type="ORF">A4V09_05365</name>
</gene>
<reference evidence="12" key="1">
    <citation type="submission" date="2017-04" db="EMBL/GenBank/DDBJ databases">
        <title>Complete Genome Sequences of Twelve Strains of a Stable Defined Moderately Diverse Mouse Microbiota 2 (sDMDMm2).</title>
        <authorList>
            <person name="Uchimura Y."/>
            <person name="Wyss M."/>
            <person name="Brugiroux S."/>
            <person name="Limenitakis J.P."/>
            <person name="Stecher B."/>
            <person name="McCoy K.D."/>
            <person name="Macpherson A.J."/>
        </authorList>
    </citation>
    <scope>NUCLEOTIDE SEQUENCE</scope>
    <source>
        <strain evidence="12">YL58</strain>
    </source>
</reference>
<dbReference type="Proteomes" id="UP000092574">
    <property type="component" value="Chromosome"/>
</dbReference>
<dbReference type="KEGG" id="byl:A4V09_05365"/>